<dbReference type="Pfam" id="PF00107">
    <property type="entry name" value="ADH_zinc_N"/>
    <property type="match status" value="1"/>
</dbReference>
<dbReference type="EC" id="1.3.1.95" evidence="2"/>
<dbReference type="InterPro" id="IPR051397">
    <property type="entry name" value="Zn-ADH-like_protein"/>
</dbReference>
<reference evidence="2" key="1">
    <citation type="submission" date="2024-06" db="EMBL/GenBank/DDBJ databases">
        <authorList>
            <person name="Fan A."/>
            <person name="Zhang F.Y."/>
            <person name="Zhang L."/>
        </authorList>
    </citation>
    <scope>NUCLEOTIDE SEQUENCE</scope>
    <source>
        <strain evidence="2">Y61</strain>
    </source>
</reference>
<dbReference type="InterPro" id="IPR020843">
    <property type="entry name" value="ER"/>
</dbReference>
<dbReference type="InterPro" id="IPR013149">
    <property type="entry name" value="ADH-like_C"/>
</dbReference>
<dbReference type="RefSeq" id="WP_353947951.1">
    <property type="nucleotide sequence ID" value="NZ_CP159510.1"/>
</dbReference>
<evidence type="ECO:0000313" key="2">
    <source>
        <dbReference type="EMBL" id="XCJ16445.1"/>
    </source>
</evidence>
<dbReference type="InterPro" id="IPR011032">
    <property type="entry name" value="GroES-like_sf"/>
</dbReference>
<dbReference type="PANTHER" id="PTHR43677:SF1">
    <property type="entry name" value="ACRYLYL-COA REDUCTASE ACUI-RELATED"/>
    <property type="match status" value="1"/>
</dbReference>
<dbReference type="SUPFAM" id="SSF51735">
    <property type="entry name" value="NAD(P)-binding Rossmann-fold domains"/>
    <property type="match status" value="1"/>
</dbReference>
<dbReference type="SMART" id="SM00829">
    <property type="entry name" value="PKS_ER"/>
    <property type="match status" value="1"/>
</dbReference>
<dbReference type="Gene3D" id="3.90.180.10">
    <property type="entry name" value="Medium-chain alcohol dehydrogenases, catalytic domain"/>
    <property type="match status" value="1"/>
</dbReference>
<dbReference type="EMBL" id="CP159510">
    <property type="protein sequence ID" value="XCJ16445.1"/>
    <property type="molecule type" value="Genomic_DNA"/>
</dbReference>
<keyword evidence="2" id="KW-0560">Oxidoreductase</keyword>
<dbReference type="NCBIfam" id="TIGR02823">
    <property type="entry name" value="oxido_YhdH"/>
    <property type="match status" value="1"/>
</dbReference>
<protein>
    <submittedName>
        <fullName evidence="2">Acryloyl-CoA reductase</fullName>
        <ecNumber evidence="2">1.3.1.95</ecNumber>
    </submittedName>
</protein>
<organism evidence="2">
    <name type="scientific">Sporolactobacillus sp. Y61</name>
    <dbReference type="NCBI Taxonomy" id="3160863"/>
    <lineage>
        <taxon>Bacteria</taxon>
        <taxon>Bacillati</taxon>
        <taxon>Bacillota</taxon>
        <taxon>Bacilli</taxon>
        <taxon>Bacillales</taxon>
        <taxon>Sporolactobacillaceae</taxon>
        <taxon>Sporolactobacillus</taxon>
    </lineage>
</organism>
<accession>A0AAU8IEP0</accession>
<dbReference type="Gene3D" id="3.40.50.720">
    <property type="entry name" value="NAD(P)-binding Rossmann-like Domain"/>
    <property type="match status" value="1"/>
</dbReference>
<gene>
    <name evidence="2" type="ORF">ABNN70_12360</name>
</gene>
<dbReference type="GO" id="GO:0043958">
    <property type="term" value="F:acryloyl-CoA reductase (NADH) activity"/>
    <property type="evidence" value="ECO:0007669"/>
    <property type="project" value="UniProtKB-EC"/>
</dbReference>
<dbReference type="AlphaFoldDB" id="A0AAU8IEP0"/>
<proteinExistence type="predicted"/>
<dbReference type="InterPro" id="IPR014188">
    <property type="entry name" value="Acrylyl-CoA_reductase_AcuI"/>
</dbReference>
<dbReference type="GO" id="GO:0043957">
    <property type="term" value="F:acryloyl-CoA reductase (NADPH) activity"/>
    <property type="evidence" value="ECO:0007669"/>
    <property type="project" value="TreeGrafter"/>
</dbReference>
<dbReference type="PANTHER" id="PTHR43677">
    <property type="entry name" value="SHORT-CHAIN DEHYDROGENASE/REDUCTASE"/>
    <property type="match status" value="1"/>
</dbReference>
<dbReference type="InterPro" id="IPR013154">
    <property type="entry name" value="ADH-like_N"/>
</dbReference>
<feature type="domain" description="Enoyl reductase (ER)" evidence="1">
    <location>
        <begin position="20"/>
        <end position="328"/>
    </location>
</feature>
<dbReference type="Pfam" id="PF08240">
    <property type="entry name" value="ADH_N"/>
    <property type="match status" value="1"/>
</dbReference>
<name>A0AAU8IEP0_9BACL</name>
<dbReference type="InterPro" id="IPR036291">
    <property type="entry name" value="NAD(P)-bd_dom_sf"/>
</dbReference>
<evidence type="ECO:0000259" key="1">
    <source>
        <dbReference type="SMART" id="SM00829"/>
    </source>
</evidence>
<sequence>MKHTFKALIVEKNDNQLSTGIKKINLSDLPDDDVLIKISYSSINYKDGLAVKADGKIVNSYPFVPGIDLSGVVVSSRDPRFHEGDPVIATGYDIGVSHFGGFSEYMRLPGDWVVPLPDHLTLEEAMVYGTAGFTAALAVQRLEDNGLTPDQGNVLVTGSTGGVGSLACAMLSKLGYHVVASTGKTSEHDHLRQLGVSEILSREAVIDEPVRPLGRRKWAAAVDSVGGNTLASILGKIQYQGSVAACGLTGGNAVPTYVFPFILRSVNLLGIDSVYCPMPRRVKIWHRLATDLFIVNKYNEMKRSISLDELPERLSMTSQGGNTGRTVVRIAD</sequence>
<dbReference type="SUPFAM" id="SSF50129">
    <property type="entry name" value="GroES-like"/>
    <property type="match status" value="1"/>
</dbReference>